<dbReference type="SUPFAM" id="SSF56300">
    <property type="entry name" value="Metallo-dependent phosphatases"/>
    <property type="match status" value="1"/>
</dbReference>
<dbReference type="Pfam" id="PF00149">
    <property type="entry name" value="Metallophos"/>
    <property type="match status" value="1"/>
</dbReference>
<dbReference type="PANTHER" id="PTHR42988:SF2">
    <property type="entry name" value="CYCLIC NUCLEOTIDE PHOSPHODIESTERASE CBUA0032-RELATED"/>
    <property type="match status" value="1"/>
</dbReference>
<dbReference type="PANTHER" id="PTHR42988">
    <property type="entry name" value="PHOSPHOHYDROLASE"/>
    <property type="match status" value="1"/>
</dbReference>
<accession>A0A1I2A0J4</accession>
<sequence length="283" mass="31150">MLIAQLSDTHVSTPEGPEDVVLHTSEHLARAVAHLNRLQARPDLVVITGDLVDRGEVGEYERLRELLAPLRMPVYLLPGNHDHRDNLRRVFADHSYLPRAGFLQYTVDDGPVRLVALDTHIPGEPGGRLCGERLAWLDARLAEQPQRPTLVAMHHPPFASGLALMDAFGLDGSDGLAAVLRRHAQVERVVCGHLHRPIVRRFAGTVACTCPSTRHQLALDLPPAHRLALAMEPPACMLHLWLGDAGGLVTHVSLIHDKYPPLVVHDGQGWVRNPQVPANFHPA</sequence>
<dbReference type="InterPro" id="IPR042281">
    <property type="entry name" value="GpdQ_beta-strand"/>
</dbReference>
<evidence type="ECO:0000256" key="3">
    <source>
        <dbReference type="ARBA" id="ARBA00023004"/>
    </source>
</evidence>
<protein>
    <submittedName>
        <fullName evidence="6">3',5'-cyclic AMP phosphodiesterase CpdA</fullName>
    </submittedName>
</protein>
<evidence type="ECO:0000256" key="2">
    <source>
        <dbReference type="ARBA" id="ARBA00022801"/>
    </source>
</evidence>
<keyword evidence="1" id="KW-0479">Metal-binding</keyword>
<gene>
    <name evidence="6" type="ORF">SAMN02745121_04018</name>
</gene>
<keyword evidence="7" id="KW-1185">Reference proteome</keyword>
<dbReference type="InterPro" id="IPR029052">
    <property type="entry name" value="Metallo-depent_PP-like"/>
</dbReference>
<evidence type="ECO:0000313" key="7">
    <source>
        <dbReference type="Proteomes" id="UP000199400"/>
    </source>
</evidence>
<reference evidence="7" key="1">
    <citation type="submission" date="2016-10" db="EMBL/GenBank/DDBJ databases">
        <authorList>
            <person name="Varghese N."/>
            <person name="Submissions S."/>
        </authorList>
    </citation>
    <scope>NUCLEOTIDE SEQUENCE [LARGE SCALE GENOMIC DNA]</scope>
    <source>
        <strain evidence="7">ATCC 25963</strain>
    </source>
</reference>
<dbReference type="STRING" id="54.SAMN02745121_04018"/>
<dbReference type="OrthoDB" id="9784378at2"/>
<evidence type="ECO:0000259" key="5">
    <source>
        <dbReference type="Pfam" id="PF00149"/>
    </source>
</evidence>
<dbReference type="CDD" id="cd07402">
    <property type="entry name" value="MPP_GpdQ"/>
    <property type="match status" value="1"/>
</dbReference>
<dbReference type="AlphaFoldDB" id="A0A1I2A0J4"/>
<dbReference type="EMBL" id="FOMX01000012">
    <property type="protein sequence ID" value="SFE36260.1"/>
    <property type="molecule type" value="Genomic_DNA"/>
</dbReference>
<dbReference type="InterPro" id="IPR050884">
    <property type="entry name" value="CNP_phosphodiesterase-III"/>
</dbReference>
<evidence type="ECO:0000313" key="6">
    <source>
        <dbReference type="EMBL" id="SFE36260.1"/>
    </source>
</evidence>
<dbReference type="Gene3D" id="3.60.21.40">
    <property type="entry name" value="GpdQ, catalytic alpha/beta sandwich domain"/>
    <property type="match status" value="1"/>
</dbReference>
<dbReference type="InterPro" id="IPR026575">
    <property type="entry name" value="GpdQ/CpdA-like"/>
</dbReference>
<dbReference type="Proteomes" id="UP000199400">
    <property type="component" value="Unassembled WGS sequence"/>
</dbReference>
<organism evidence="6 7">
    <name type="scientific">Nannocystis exedens</name>
    <dbReference type="NCBI Taxonomy" id="54"/>
    <lineage>
        <taxon>Bacteria</taxon>
        <taxon>Pseudomonadati</taxon>
        <taxon>Myxococcota</taxon>
        <taxon>Polyangia</taxon>
        <taxon>Nannocystales</taxon>
        <taxon>Nannocystaceae</taxon>
        <taxon>Nannocystis</taxon>
    </lineage>
</organism>
<dbReference type="Gene3D" id="3.30.750.180">
    <property type="entry name" value="GpdQ, beta-strand dimerisation domain"/>
    <property type="match status" value="1"/>
</dbReference>
<dbReference type="GO" id="GO:0004112">
    <property type="term" value="F:cyclic-nucleotide phosphodiesterase activity"/>
    <property type="evidence" value="ECO:0007669"/>
    <property type="project" value="InterPro"/>
</dbReference>
<evidence type="ECO:0000256" key="1">
    <source>
        <dbReference type="ARBA" id="ARBA00022723"/>
    </source>
</evidence>
<dbReference type="InterPro" id="IPR042283">
    <property type="entry name" value="GpdQ_catalytic"/>
</dbReference>
<dbReference type="GO" id="GO:0046872">
    <property type="term" value="F:metal ion binding"/>
    <property type="evidence" value="ECO:0007669"/>
    <property type="project" value="UniProtKB-KW"/>
</dbReference>
<name>A0A1I2A0J4_9BACT</name>
<comment type="similarity">
    <text evidence="4">Belongs to the cyclic nucleotide phosphodiesterase class-III family.</text>
</comment>
<feature type="domain" description="Calcineurin-like phosphoesterase" evidence="5">
    <location>
        <begin position="1"/>
        <end position="197"/>
    </location>
</feature>
<proteinExistence type="inferred from homology"/>
<evidence type="ECO:0000256" key="4">
    <source>
        <dbReference type="ARBA" id="ARBA00025742"/>
    </source>
</evidence>
<keyword evidence="2" id="KW-0378">Hydrolase</keyword>
<keyword evidence="3" id="KW-0408">Iron</keyword>
<dbReference type="InterPro" id="IPR004843">
    <property type="entry name" value="Calcineurin-like_PHP"/>
</dbReference>
<dbReference type="RefSeq" id="WP_096332916.1">
    <property type="nucleotide sequence ID" value="NZ_FOMX01000012.1"/>
</dbReference>